<dbReference type="InterPro" id="IPR007401">
    <property type="entry name" value="DUF454"/>
</dbReference>
<dbReference type="PANTHER" id="PTHR35813:SF1">
    <property type="entry name" value="INNER MEMBRANE PROTEIN YBAN"/>
    <property type="match status" value="1"/>
</dbReference>
<dbReference type="EMBL" id="NHON01000011">
    <property type="protein sequence ID" value="OWJ67675.1"/>
    <property type="molecule type" value="Genomic_DNA"/>
</dbReference>
<keyword evidence="1" id="KW-0812">Transmembrane</keyword>
<evidence type="ECO:0000313" key="2">
    <source>
        <dbReference type="EMBL" id="OWJ67675.1"/>
    </source>
</evidence>
<dbReference type="PANTHER" id="PTHR35813">
    <property type="entry name" value="INNER MEMBRANE PROTEIN YBAN"/>
    <property type="match status" value="1"/>
</dbReference>
<reference evidence="3" key="1">
    <citation type="submission" date="2017-05" db="EMBL/GenBank/DDBJ databases">
        <authorList>
            <person name="Macchi M."/>
            <person name="Festa S."/>
            <person name="Coppotelli B.M."/>
            <person name="Morelli I.S."/>
        </authorList>
    </citation>
    <scope>NUCLEOTIDE SEQUENCE [LARGE SCALE GENOMIC DNA]</scope>
    <source>
        <strain evidence="3">I</strain>
    </source>
</reference>
<proteinExistence type="predicted"/>
<organism evidence="2 3">
    <name type="scientific">Inquilinus limosus</name>
    <dbReference type="NCBI Taxonomy" id="171674"/>
    <lineage>
        <taxon>Bacteria</taxon>
        <taxon>Pseudomonadati</taxon>
        <taxon>Pseudomonadota</taxon>
        <taxon>Alphaproteobacteria</taxon>
        <taxon>Rhodospirillales</taxon>
        <taxon>Rhodospirillaceae</taxon>
        <taxon>Inquilinus</taxon>
    </lineage>
</organism>
<dbReference type="Pfam" id="PF04304">
    <property type="entry name" value="DUF454"/>
    <property type="match status" value="1"/>
</dbReference>
<dbReference type="Proteomes" id="UP000196655">
    <property type="component" value="Unassembled WGS sequence"/>
</dbReference>
<dbReference type="GO" id="GO:0005886">
    <property type="term" value="C:plasma membrane"/>
    <property type="evidence" value="ECO:0007669"/>
    <property type="project" value="TreeGrafter"/>
</dbReference>
<evidence type="ECO:0000256" key="1">
    <source>
        <dbReference type="SAM" id="Phobius"/>
    </source>
</evidence>
<dbReference type="PIRSF" id="PIRSF016789">
    <property type="entry name" value="DUF454"/>
    <property type="match status" value="1"/>
</dbReference>
<feature type="transmembrane region" description="Helical" evidence="1">
    <location>
        <begin position="111"/>
        <end position="129"/>
    </location>
</feature>
<dbReference type="RefSeq" id="WP_230982994.1">
    <property type="nucleotide sequence ID" value="NZ_NHON01000011.1"/>
</dbReference>
<feature type="transmembrane region" description="Helical" evidence="1">
    <location>
        <begin position="20"/>
        <end position="53"/>
    </location>
</feature>
<keyword evidence="1" id="KW-0472">Membrane</keyword>
<name>A0A211ZQY7_9PROT</name>
<dbReference type="AlphaFoldDB" id="A0A211ZQY7"/>
<feature type="transmembrane region" description="Helical" evidence="1">
    <location>
        <begin position="86"/>
        <end position="105"/>
    </location>
</feature>
<dbReference type="STRING" id="1122125.GCA_000423185_03280"/>
<evidence type="ECO:0008006" key="4">
    <source>
        <dbReference type="Google" id="ProtNLM"/>
    </source>
</evidence>
<sequence length="139" mass="15120">MPRFDLNRVGVLGPTAMRLVLQAFGALCVVAGVIGIFVPLWPTTIFMILALWAFARSSPRLHNWLLTHRRFGPPLQAWERHGAIPAWAKLLAVVSLCGSLAIVAVSVHSHLVVGIVAAFFAILILYILTRPNAAPHGKT</sequence>
<keyword evidence="3" id="KW-1185">Reference proteome</keyword>
<accession>A0A211ZQY7</accession>
<evidence type="ECO:0000313" key="3">
    <source>
        <dbReference type="Proteomes" id="UP000196655"/>
    </source>
</evidence>
<keyword evidence="1" id="KW-1133">Transmembrane helix</keyword>
<gene>
    <name evidence="2" type="ORF">BWR60_08295</name>
</gene>
<protein>
    <recommendedName>
        <fullName evidence="4">DUF454 domain-containing protein</fullName>
    </recommendedName>
</protein>
<comment type="caution">
    <text evidence="2">The sequence shown here is derived from an EMBL/GenBank/DDBJ whole genome shotgun (WGS) entry which is preliminary data.</text>
</comment>